<evidence type="ECO:0000313" key="2">
    <source>
        <dbReference type="EMBL" id="KAK1737121.1"/>
    </source>
</evidence>
<feature type="signal peptide" evidence="1">
    <location>
        <begin position="1"/>
        <end position="18"/>
    </location>
</feature>
<gene>
    <name evidence="2" type="ORF">QTG54_011988</name>
</gene>
<proteinExistence type="predicted"/>
<reference evidence="2" key="1">
    <citation type="submission" date="2023-06" db="EMBL/GenBank/DDBJ databases">
        <title>Survivors Of The Sea: Transcriptome response of Skeletonema marinoi to long-term dormancy.</title>
        <authorList>
            <person name="Pinder M.I.M."/>
            <person name="Kourtchenko O."/>
            <person name="Robertson E.K."/>
            <person name="Larsson T."/>
            <person name="Maumus F."/>
            <person name="Osuna-Cruz C.M."/>
            <person name="Vancaester E."/>
            <person name="Stenow R."/>
            <person name="Vandepoele K."/>
            <person name="Ploug H."/>
            <person name="Bruchert V."/>
            <person name="Godhe A."/>
            <person name="Topel M."/>
        </authorList>
    </citation>
    <scope>NUCLEOTIDE SEQUENCE</scope>
    <source>
        <strain evidence="2">R05AC</strain>
    </source>
</reference>
<keyword evidence="3" id="KW-1185">Reference proteome</keyword>
<protein>
    <submittedName>
        <fullName evidence="2">Uncharacterized protein</fullName>
    </submittedName>
</protein>
<evidence type="ECO:0000313" key="3">
    <source>
        <dbReference type="Proteomes" id="UP001224775"/>
    </source>
</evidence>
<dbReference type="AlphaFoldDB" id="A0AAD8Y058"/>
<organism evidence="2 3">
    <name type="scientific">Skeletonema marinoi</name>
    <dbReference type="NCBI Taxonomy" id="267567"/>
    <lineage>
        <taxon>Eukaryota</taxon>
        <taxon>Sar</taxon>
        <taxon>Stramenopiles</taxon>
        <taxon>Ochrophyta</taxon>
        <taxon>Bacillariophyta</taxon>
        <taxon>Coscinodiscophyceae</taxon>
        <taxon>Thalassiosirophycidae</taxon>
        <taxon>Thalassiosirales</taxon>
        <taxon>Skeletonemataceae</taxon>
        <taxon>Skeletonema</taxon>
        <taxon>Skeletonema marinoi-dohrnii complex</taxon>
    </lineage>
</organism>
<feature type="chain" id="PRO_5042077161" evidence="1">
    <location>
        <begin position="19"/>
        <end position="209"/>
    </location>
</feature>
<dbReference type="Proteomes" id="UP001224775">
    <property type="component" value="Unassembled WGS sequence"/>
</dbReference>
<dbReference type="EMBL" id="JATAAI010000026">
    <property type="protein sequence ID" value="KAK1737121.1"/>
    <property type="molecule type" value="Genomic_DNA"/>
</dbReference>
<evidence type="ECO:0000256" key="1">
    <source>
        <dbReference type="SAM" id="SignalP"/>
    </source>
</evidence>
<sequence length="209" mass="23182">MMTYLYALLLAVVATSTAFNLERPLMSRHALHQPTRTKLFSAEESVDSLDETLLRINFSVVQGAGIFESYANKALEAVRSYTQSFPFAAVLPVQPLTYLPFKMPDGSPALKVTFLRKKTAEKGSQDGGIVFTSRLVSEEDCDPDGLENYVLRIELQAKRIKEGQTIPKVFSEKQICLAFIKGLSETKGQELLAEGGGVVVDSVFHIWME</sequence>
<accession>A0AAD8Y058</accession>
<keyword evidence="1" id="KW-0732">Signal</keyword>
<comment type="caution">
    <text evidence="2">The sequence shown here is derived from an EMBL/GenBank/DDBJ whole genome shotgun (WGS) entry which is preliminary data.</text>
</comment>
<name>A0AAD8Y058_9STRA</name>